<dbReference type="Gene3D" id="3.40.640.10">
    <property type="entry name" value="Type I PLP-dependent aspartate aminotransferase-like (Major domain)"/>
    <property type="match status" value="1"/>
</dbReference>
<keyword evidence="4" id="KW-0479">Metal-binding</keyword>
<keyword evidence="12" id="KW-1185">Reference proteome</keyword>
<dbReference type="PANTHER" id="PTHR11601">
    <property type="entry name" value="CYSTEINE DESULFURYLASE FAMILY MEMBER"/>
    <property type="match status" value="1"/>
</dbReference>
<dbReference type="Pfam" id="PF00266">
    <property type="entry name" value="Aminotran_5"/>
    <property type="match status" value="1"/>
</dbReference>
<name>A0ABS4U8B7_9CORY</name>
<comment type="catalytic activity">
    <reaction evidence="8">
        <text>(sulfur carrier)-H + L-cysteine = (sulfur carrier)-SH + L-alanine</text>
        <dbReference type="Rhea" id="RHEA:43892"/>
        <dbReference type="Rhea" id="RHEA-COMP:14737"/>
        <dbReference type="Rhea" id="RHEA-COMP:14739"/>
        <dbReference type="ChEBI" id="CHEBI:29917"/>
        <dbReference type="ChEBI" id="CHEBI:35235"/>
        <dbReference type="ChEBI" id="CHEBI:57972"/>
        <dbReference type="ChEBI" id="CHEBI:64428"/>
        <dbReference type="EC" id="2.8.1.7"/>
    </reaction>
</comment>
<dbReference type="InterPro" id="IPR016454">
    <property type="entry name" value="Cysteine_dSase"/>
</dbReference>
<comment type="caution">
    <text evidence="11">The sequence shown here is derived from an EMBL/GenBank/DDBJ whole genome shotgun (WGS) entry which is preliminary data.</text>
</comment>
<accession>A0ABS4U8B7</accession>
<dbReference type="GO" id="GO:0031071">
    <property type="term" value="F:cysteine desulfurase activity"/>
    <property type="evidence" value="ECO:0007669"/>
    <property type="project" value="UniProtKB-EC"/>
</dbReference>
<evidence type="ECO:0000259" key="10">
    <source>
        <dbReference type="Pfam" id="PF00266"/>
    </source>
</evidence>
<evidence type="ECO:0000256" key="5">
    <source>
        <dbReference type="ARBA" id="ARBA00022898"/>
    </source>
</evidence>
<evidence type="ECO:0000313" key="12">
    <source>
        <dbReference type="Proteomes" id="UP001519305"/>
    </source>
</evidence>
<evidence type="ECO:0000256" key="1">
    <source>
        <dbReference type="ARBA" id="ARBA00001933"/>
    </source>
</evidence>
<organism evidence="11 12">
    <name type="scientific">Corynebacterium freneyi</name>
    <dbReference type="NCBI Taxonomy" id="134034"/>
    <lineage>
        <taxon>Bacteria</taxon>
        <taxon>Bacillati</taxon>
        <taxon>Actinomycetota</taxon>
        <taxon>Actinomycetes</taxon>
        <taxon>Mycobacteriales</taxon>
        <taxon>Corynebacteriaceae</taxon>
        <taxon>Corynebacterium</taxon>
    </lineage>
</organism>
<dbReference type="InterPro" id="IPR000192">
    <property type="entry name" value="Aminotrans_V_dom"/>
</dbReference>
<dbReference type="Proteomes" id="UP001519305">
    <property type="component" value="Unassembled WGS sequence"/>
</dbReference>
<proteinExistence type="inferred from homology"/>
<keyword evidence="5" id="KW-0663">Pyridoxal phosphate</keyword>
<evidence type="ECO:0000256" key="9">
    <source>
        <dbReference type="SAM" id="MobiDB-lite"/>
    </source>
</evidence>
<dbReference type="SUPFAM" id="SSF53383">
    <property type="entry name" value="PLP-dependent transferases"/>
    <property type="match status" value="1"/>
</dbReference>
<dbReference type="InterPro" id="IPR015422">
    <property type="entry name" value="PyrdxlP-dep_Trfase_small"/>
</dbReference>
<sequence length="399" mass="40531">MSSTDDSRTTRPRHHLDHAATSPLRPAAREAMIAALGAGNPNSQYAEGRAARKILEEARESIAADLGAEPVEVVFTSGGTEADNLGLRGLYLASAAKSGAPGTVVTTPVEHDAIRKAAAHLAEHHGARVVEAPVDAAGRVCVGALREPCADPAVADAPHHAWTCQWANNETGAIQPVDEFIAAASDHDAPVHVDAVQAVGHVPVHFGKSGAATLAASAHKFGGPRGIGVLLVRRSTSLTALNAGGGQERGLRSGTPDVAAAAGMAAALRTATTAMEEERRAVVTLRDRLLSGIRDLDGIVVHTTEPALPGHVHVSVTGAEGDSLIMLLDAAGISAATGSACAAGVNRASHVLEAMGVDVAVSRGALRLTLGWDSTAADVDAVLSVMGDTVARARAAGMA</sequence>
<dbReference type="EC" id="2.8.1.7" evidence="11"/>
<dbReference type="InterPro" id="IPR015421">
    <property type="entry name" value="PyrdxlP-dep_Trfase_major"/>
</dbReference>
<dbReference type="PIRSF" id="PIRSF005572">
    <property type="entry name" value="NifS"/>
    <property type="match status" value="1"/>
</dbReference>
<evidence type="ECO:0000256" key="6">
    <source>
        <dbReference type="ARBA" id="ARBA00023004"/>
    </source>
</evidence>
<evidence type="ECO:0000256" key="3">
    <source>
        <dbReference type="ARBA" id="ARBA00022679"/>
    </source>
</evidence>
<evidence type="ECO:0000313" key="11">
    <source>
        <dbReference type="EMBL" id="MBP2332909.1"/>
    </source>
</evidence>
<evidence type="ECO:0000256" key="8">
    <source>
        <dbReference type="ARBA" id="ARBA00050776"/>
    </source>
</evidence>
<keyword evidence="3 11" id="KW-0808">Transferase</keyword>
<reference evidence="11 12" key="1">
    <citation type="submission" date="2021-03" db="EMBL/GenBank/DDBJ databases">
        <title>Sequencing the genomes of 1000 actinobacteria strains.</title>
        <authorList>
            <person name="Klenk H.-P."/>
        </authorList>
    </citation>
    <scope>NUCLEOTIDE SEQUENCE [LARGE SCALE GENOMIC DNA]</scope>
    <source>
        <strain evidence="11 12">DSM 44506</strain>
    </source>
</reference>
<keyword evidence="6" id="KW-0408">Iron</keyword>
<dbReference type="Gene3D" id="1.10.260.50">
    <property type="match status" value="1"/>
</dbReference>
<keyword evidence="7" id="KW-0411">Iron-sulfur</keyword>
<feature type="region of interest" description="Disordered" evidence="9">
    <location>
        <begin position="1"/>
        <end position="25"/>
    </location>
</feature>
<gene>
    <name evidence="11" type="ORF">JOF33_001608</name>
</gene>
<evidence type="ECO:0000256" key="4">
    <source>
        <dbReference type="ARBA" id="ARBA00022723"/>
    </source>
</evidence>
<feature type="domain" description="Aminotransferase class V" evidence="10">
    <location>
        <begin position="15"/>
        <end position="382"/>
    </location>
</feature>
<dbReference type="PANTHER" id="PTHR11601:SF34">
    <property type="entry name" value="CYSTEINE DESULFURASE"/>
    <property type="match status" value="1"/>
</dbReference>
<evidence type="ECO:0000256" key="2">
    <source>
        <dbReference type="ARBA" id="ARBA00006490"/>
    </source>
</evidence>
<comment type="similarity">
    <text evidence="2">Belongs to the class-V pyridoxal-phosphate-dependent aminotransferase family. NifS/IscS subfamily.</text>
</comment>
<evidence type="ECO:0000256" key="7">
    <source>
        <dbReference type="ARBA" id="ARBA00023014"/>
    </source>
</evidence>
<dbReference type="EMBL" id="JAGINY010000001">
    <property type="protein sequence ID" value="MBP2332909.1"/>
    <property type="molecule type" value="Genomic_DNA"/>
</dbReference>
<dbReference type="RefSeq" id="WP_209653428.1">
    <property type="nucleotide sequence ID" value="NZ_CP047357.1"/>
</dbReference>
<dbReference type="InterPro" id="IPR015424">
    <property type="entry name" value="PyrdxlP-dep_Trfase"/>
</dbReference>
<dbReference type="Gene3D" id="3.90.1150.10">
    <property type="entry name" value="Aspartate Aminotransferase, domain 1"/>
    <property type="match status" value="1"/>
</dbReference>
<comment type="cofactor">
    <cofactor evidence="1">
        <name>pyridoxal 5'-phosphate</name>
        <dbReference type="ChEBI" id="CHEBI:597326"/>
    </cofactor>
</comment>
<protein>
    <submittedName>
        <fullName evidence="11">Cysteine desulfurase</fullName>
        <ecNumber evidence="11">2.8.1.7</ecNumber>
    </submittedName>
</protein>